<name>A0A811LNL9_9BILA</name>
<evidence type="ECO:0000313" key="1">
    <source>
        <dbReference type="EMBL" id="CAD5229670.1"/>
    </source>
</evidence>
<protein>
    <submittedName>
        <fullName evidence="1">Uncharacterized protein</fullName>
    </submittedName>
</protein>
<organism evidence="1 2">
    <name type="scientific">Bursaphelenchus okinawaensis</name>
    <dbReference type="NCBI Taxonomy" id="465554"/>
    <lineage>
        <taxon>Eukaryota</taxon>
        <taxon>Metazoa</taxon>
        <taxon>Ecdysozoa</taxon>
        <taxon>Nematoda</taxon>
        <taxon>Chromadorea</taxon>
        <taxon>Rhabditida</taxon>
        <taxon>Tylenchina</taxon>
        <taxon>Tylenchomorpha</taxon>
        <taxon>Aphelenchoidea</taxon>
        <taxon>Aphelenchoididae</taxon>
        <taxon>Bursaphelenchus</taxon>
    </lineage>
</organism>
<dbReference type="Proteomes" id="UP000614601">
    <property type="component" value="Unassembled WGS sequence"/>
</dbReference>
<comment type="caution">
    <text evidence="1">The sequence shown here is derived from an EMBL/GenBank/DDBJ whole genome shotgun (WGS) entry which is preliminary data.</text>
</comment>
<gene>
    <name evidence="1" type="ORF">BOKJ2_LOCUS13729</name>
</gene>
<proteinExistence type="predicted"/>
<dbReference type="EMBL" id="CAJFDH010000006">
    <property type="protein sequence ID" value="CAD5229670.1"/>
    <property type="molecule type" value="Genomic_DNA"/>
</dbReference>
<evidence type="ECO:0000313" key="2">
    <source>
        <dbReference type="Proteomes" id="UP000614601"/>
    </source>
</evidence>
<accession>A0A811LNL9</accession>
<dbReference type="AlphaFoldDB" id="A0A811LNL9"/>
<dbReference type="Proteomes" id="UP000783686">
    <property type="component" value="Unassembled WGS sequence"/>
</dbReference>
<dbReference type="EMBL" id="CAJFCW020000006">
    <property type="protein sequence ID" value="CAG9127171.1"/>
    <property type="molecule type" value="Genomic_DNA"/>
</dbReference>
<sequence length="201" mass="23546">MVWIDDIEFNTTIREQCRQYYNDLKTLPIETLKQQRELYLQNATTRELTKPSRAQQRPSIWTRDISENAIALYLIHAVKPKPGFALLIGKLFTLLDGLHNSKQPRKNLKQILDILSTIAFQKHIVKDVKECKRKTKHLSTIAEVRKGQSFFYRKALFKIEPSSLLLICVHELAHQAESTVSGRHFYSCSNSYDAHGEYWRW</sequence>
<reference evidence="1" key="1">
    <citation type="submission" date="2020-09" db="EMBL/GenBank/DDBJ databases">
        <authorList>
            <person name="Kikuchi T."/>
        </authorList>
    </citation>
    <scope>NUCLEOTIDE SEQUENCE</scope>
    <source>
        <strain evidence="1">SH1</strain>
    </source>
</reference>
<keyword evidence="2" id="KW-1185">Reference proteome</keyword>